<dbReference type="PRINTS" id="PR00069">
    <property type="entry name" value="ALDKETRDTASE"/>
</dbReference>
<dbReference type="OrthoDB" id="9804790at2"/>
<name>A0A345Z4D0_9MOLU</name>
<proteinExistence type="inferred from homology"/>
<keyword evidence="2" id="KW-0521">NADP</keyword>
<evidence type="ECO:0000256" key="6">
    <source>
        <dbReference type="PIRSR" id="PIRSR000097-3"/>
    </source>
</evidence>
<evidence type="ECO:0000313" key="9">
    <source>
        <dbReference type="Proteomes" id="UP000254792"/>
    </source>
</evidence>
<dbReference type="EMBL" id="CP031376">
    <property type="protein sequence ID" value="AXK51459.1"/>
    <property type="molecule type" value="Genomic_DNA"/>
</dbReference>
<dbReference type="InterPro" id="IPR020471">
    <property type="entry name" value="AKR"/>
</dbReference>
<dbReference type="InterPro" id="IPR036812">
    <property type="entry name" value="NAD(P)_OxRdtase_dom_sf"/>
</dbReference>
<dbReference type="PROSITE" id="PS00063">
    <property type="entry name" value="ALDOKETO_REDUCTASE_3"/>
    <property type="match status" value="1"/>
</dbReference>
<accession>A0A345Z4D0</accession>
<dbReference type="PROSITE" id="PS00062">
    <property type="entry name" value="ALDOKETO_REDUCTASE_2"/>
    <property type="match status" value="1"/>
</dbReference>
<dbReference type="AlphaFoldDB" id="A0A345Z4D0"/>
<dbReference type="KEGG" id="salx:SALLE_v1c07890"/>
<dbReference type="InterPro" id="IPR023210">
    <property type="entry name" value="NADP_OxRdtase_dom"/>
</dbReference>
<organism evidence="8 9">
    <name type="scientific">Spiroplasma alleghenense</name>
    <dbReference type="NCBI Taxonomy" id="216931"/>
    <lineage>
        <taxon>Bacteria</taxon>
        <taxon>Bacillati</taxon>
        <taxon>Mycoplasmatota</taxon>
        <taxon>Mollicutes</taxon>
        <taxon>Entomoplasmatales</taxon>
        <taxon>Spiroplasmataceae</taxon>
        <taxon>Spiroplasma</taxon>
    </lineage>
</organism>
<evidence type="ECO:0000256" key="3">
    <source>
        <dbReference type="ARBA" id="ARBA00023002"/>
    </source>
</evidence>
<sequence>MNKILNHKKILNNNVEMPQFGLGTYKMTNEEESLAAVKHALKIGYRHIDTAHIYKNHKIIANAIKESGVPRNEIFITSKIWITDFKEPEAAFDRILLELETDYIDLCLLHWFAPDWEKAYKLLEEKYLQKKVRAIGVSNFMVDQLQQLLKIAQVKPTVNQIELHPQLPCLEIVDFCNKNNIAITSWQTIMKGEVSKIGEIVEISEKYKVTPAQVALRWAWERGIIIIPKSVNNFRIEENCNIDNFKLSKEEIELINKLSPEVRLGPDPNNINEL</sequence>
<dbReference type="PANTHER" id="PTHR43827">
    <property type="entry name" value="2,5-DIKETO-D-GLUCONIC ACID REDUCTASE"/>
    <property type="match status" value="1"/>
</dbReference>
<dbReference type="RefSeq" id="WP_115558356.1">
    <property type="nucleotide sequence ID" value="NZ_CP031376.1"/>
</dbReference>
<dbReference type="InterPro" id="IPR018170">
    <property type="entry name" value="Aldo/ket_reductase_CS"/>
</dbReference>
<evidence type="ECO:0000256" key="4">
    <source>
        <dbReference type="PIRSR" id="PIRSR000097-1"/>
    </source>
</evidence>
<protein>
    <submittedName>
        <fullName evidence="8">Aldo/keto reductase</fullName>
    </submittedName>
</protein>
<dbReference type="PANTHER" id="PTHR43827:SF3">
    <property type="entry name" value="NADP-DEPENDENT OXIDOREDUCTASE DOMAIN-CONTAINING PROTEIN"/>
    <property type="match status" value="1"/>
</dbReference>
<evidence type="ECO:0000313" key="8">
    <source>
        <dbReference type="EMBL" id="AXK51459.1"/>
    </source>
</evidence>
<evidence type="ECO:0000259" key="7">
    <source>
        <dbReference type="Pfam" id="PF00248"/>
    </source>
</evidence>
<comment type="similarity">
    <text evidence="1">Belongs to the aldo/keto reductase family.</text>
</comment>
<evidence type="ECO:0000256" key="2">
    <source>
        <dbReference type="ARBA" id="ARBA00022857"/>
    </source>
</evidence>
<feature type="domain" description="NADP-dependent oxidoreductase" evidence="7">
    <location>
        <begin position="22"/>
        <end position="258"/>
    </location>
</feature>
<keyword evidence="9" id="KW-1185">Reference proteome</keyword>
<feature type="active site" description="Proton donor" evidence="4">
    <location>
        <position position="54"/>
    </location>
</feature>
<gene>
    <name evidence="8" type="ORF">SALLE_v1c07890</name>
</gene>
<dbReference type="FunFam" id="3.20.20.100:FF:000002">
    <property type="entry name" value="2,5-diketo-D-gluconic acid reductase A"/>
    <property type="match status" value="1"/>
</dbReference>
<dbReference type="Proteomes" id="UP000254792">
    <property type="component" value="Chromosome"/>
</dbReference>
<evidence type="ECO:0000256" key="1">
    <source>
        <dbReference type="ARBA" id="ARBA00007905"/>
    </source>
</evidence>
<evidence type="ECO:0000256" key="5">
    <source>
        <dbReference type="PIRSR" id="PIRSR000097-2"/>
    </source>
</evidence>
<dbReference type="SUPFAM" id="SSF51430">
    <property type="entry name" value="NAD(P)-linked oxidoreductase"/>
    <property type="match status" value="1"/>
</dbReference>
<dbReference type="Pfam" id="PF00248">
    <property type="entry name" value="Aldo_ket_red"/>
    <property type="match status" value="1"/>
</dbReference>
<dbReference type="CDD" id="cd19071">
    <property type="entry name" value="AKR_AKR1-5-like"/>
    <property type="match status" value="1"/>
</dbReference>
<dbReference type="Gene3D" id="3.20.20.100">
    <property type="entry name" value="NADP-dependent oxidoreductase domain"/>
    <property type="match status" value="1"/>
</dbReference>
<dbReference type="GO" id="GO:0016616">
    <property type="term" value="F:oxidoreductase activity, acting on the CH-OH group of donors, NAD or NADP as acceptor"/>
    <property type="evidence" value="ECO:0007669"/>
    <property type="project" value="UniProtKB-ARBA"/>
</dbReference>
<feature type="binding site" evidence="5">
    <location>
        <position position="110"/>
    </location>
    <ligand>
        <name>substrate</name>
    </ligand>
</feature>
<dbReference type="PIRSF" id="PIRSF000097">
    <property type="entry name" value="AKR"/>
    <property type="match status" value="1"/>
</dbReference>
<feature type="site" description="Lowers pKa of active site Tyr" evidence="6">
    <location>
        <position position="79"/>
    </location>
</feature>
<reference evidence="8 9" key="1">
    <citation type="submission" date="2018-07" db="EMBL/GenBank/DDBJ databases">
        <title>Complete genome sequence of Spiroplasma alleghenense PLHS-1 (ATCC 51752).</title>
        <authorList>
            <person name="Chou L."/>
            <person name="Lee T.-Y."/>
            <person name="Tsai Y.-M."/>
            <person name="Kuo C.-H."/>
        </authorList>
    </citation>
    <scope>NUCLEOTIDE SEQUENCE [LARGE SCALE GENOMIC DNA]</scope>
    <source>
        <strain evidence="8 9">PLHS-1</strain>
    </source>
</reference>
<keyword evidence="3" id="KW-0560">Oxidoreductase</keyword>